<dbReference type="PROSITE" id="PS50280">
    <property type="entry name" value="SET"/>
    <property type="match status" value="1"/>
</dbReference>
<comment type="caution">
    <text evidence="17">The sequence shown here is derived from an EMBL/GenBank/DDBJ whole genome shotgun (WGS) entry which is preliminary data.</text>
</comment>
<dbReference type="Pfam" id="PF00856">
    <property type="entry name" value="SET"/>
    <property type="match status" value="1"/>
</dbReference>
<feature type="region of interest" description="Disordered" evidence="14">
    <location>
        <begin position="756"/>
        <end position="775"/>
    </location>
</feature>
<dbReference type="SMART" id="SM00317">
    <property type="entry name" value="SET"/>
    <property type="match status" value="1"/>
</dbReference>
<dbReference type="InterPro" id="IPR037841">
    <property type="entry name" value="SET_SETD1A/B"/>
</dbReference>
<evidence type="ECO:0000256" key="9">
    <source>
        <dbReference type="ARBA" id="ARBA00023163"/>
    </source>
</evidence>
<protein>
    <recommendedName>
        <fullName evidence="2">[histone H3]-lysine(4) N-trimethyltransferase</fullName>
        <ecNumber evidence="2">2.1.1.354</ecNumber>
    </recommendedName>
</protein>
<dbReference type="InterPro" id="IPR046341">
    <property type="entry name" value="SET_dom_sf"/>
</dbReference>
<gene>
    <name evidence="17" type="ORF">H6P81_000041</name>
</gene>
<dbReference type="CDD" id="cd19169">
    <property type="entry name" value="SET_SETD1"/>
    <property type="match status" value="1"/>
</dbReference>
<evidence type="ECO:0000256" key="4">
    <source>
        <dbReference type="ARBA" id="ARBA00022679"/>
    </source>
</evidence>
<name>A0AAV7F3D9_ARIFI</name>
<evidence type="ECO:0000256" key="2">
    <source>
        <dbReference type="ARBA" id="ARBA00012182"/>
    </source>
</evidence>
<evidence type="ECO:0000256" key="5">
    <source>
        <dbReference type="ARBA" id="ARBA00022691"/>
    </source>
</evidence>
<dbReference type="Gene3D" id="2.170.270.10">
    <property type="entry name" value="SET domain"/>
    <property type="match status" value="1"/>
</dbReference>
<feature type="compositionally biased region" description="Basic and acidic residues" evidence="14">
    <location>
        <begin position="251"/>
        <end position="264"/>
    </location>
</feature>
<evidence type="ECO:0000256" key="7">
    <source>
        <dbReference type="ARBA" id="ARBA00022884"/>
    </source>
</evidence>
<comment type="catalytic activity">
    <reaction evidence="13">
        <text>N(6),N(6)-dimethyl-L-lysyl(4)-[histone H3] + S-adenosyl-L-methionine = N(6),N(6),N(6)-trimethyl-L-lysyl(4)-[histone H3] + S-adenosyl-L-homocysteine + H(+)</text>
        <dbReference type="Rhea" id="RHEA:60272"/>
        <dbReference type="Rhea" id="RHEA-COMP:15537"/>
        <dbReference type="Rhea" id="RHEA-COMP:15540"/>
        <dbReference type="ChEBI" id="CHEBI:15378"/>
        <dbReference type="ChEBI" id="CHEBI:57856"/>
        <dbReference type="ChEBI" id="CHEBI:59789"/>
        <dbReference type="ChEBI" id="CHEBI:61961"/>
        <dbReference type="ChEBI" id="CHEBI:61976"/>
    </reaction>
</comment>
<evidence type="ECO:0000313" key="18">
    <source>
        <dbReference type="Proteomes" id="UP000825729"/>
    </source>
</evidence>
<dbReference type="SUPFAM" id="SSF82199">
    <property type="entry name" value="SET domain"/>
    <property type="match status" value="1"/>
</dbReference>
<comment type="subcellular location">
    <subcellularLocation>
        <location evidence="1">Nucleus</location>
    </subcellularLocation>
</comment>
<evidence type="ECO:0000259" key="15">
    <source>
        <dbReference type="PROSITE" id="PS50280"/>
    </source>
</evidence>
<evidence type="ECO:0000256" key="13">
    <source>
        <dbReference type="ARBA" id="ARBA00049129"/>
    </source>
</evidence>
<dbReference type="GO" id="GO:0032259">
    <property type="term" value="P:methylation"/>
    <property type="evidence" value="ECO:0007669"/>
    <property type="project" value="UniProtKB-KW"/>
</dbReference>
<feature type="compositionally biased region" description="Basic and acidic residues" evidence="14">
    <location>
        <begin position="911"/>
        <end position="920"/>
    </location>
</feature>
<keyword evidence="18" id="KW-1185">Reference proteome</keyword>
<evidence type="ECO:0000256" key="11">
    <source>
        <dbReference type="ARBA" id="ARBA00047571"/>
    </source>
</evidence>
<evidence type="ECO:0000259" key="16">
    <source>
        <dbReference type="PROSITE" id="PS50868"/>
    </source>
</evidence>
<comment type="catalytic activity">
    <reaction evidence="11">
        <text>L-lysyl(4)-[histone H3] + 3 S-adenosyl-L-methionine = N(6),N(6),N(6)-trimethyl-L-lysyl(4)-[histone H3] + 3 S-adenosyl-L-homocysteine + 3 H(+)</text>
        <dbReference type="Rhea" id="RHEA:60260"/>
        <dbReference type="Rhea" id="RHEA-COMP:15537"/>
        <dbReference type="Rhea" id="RHEA-COMP:15547"/>
        <dbReference type="ChEBI" id="CHEBI:15378"/>
        <dbReference type="ChEBI" id="CHEBI:29969"/>
        <dbReference type="ChEBI" id="CHEBI:57856"/>
        <dbReference type="ChEBI" id="CHEBI:59789"/>
        <dbReference type="ChEBI" id="CHEBI:61961"/>
        <dbReference type="EC" id="2.1.1.354"/>
    </reaction>
</comment>
<dbReference type="InterPro" id="IPR044570">
    <property type="entry name" value="Set1-like"/>
</dbReference>
<keyword evidence="9" id="KW-0804">Transcription</keyword>
<accession>A0AAV7F3D9</accession>
<comment type="catalytic activity">
    <reaction evidence="12">
        <text>N(6)-methyl-L-lysyl(4)-[histone H3] + S-adenosyl-L-methionine = N(6),N(6)-dimethyl-L-lysyl(4)-[histone H3] + S-adenosyl-L-homocysteine + H(+)</text>
        <dbReference type="Rhea" id="RHEA:60268"/>
        <dbReference type="Rhea" id="RHEA-COMP:15540"/>
        <dbReference type="Rhea" id="RHEA-COMP:15543"/>
        <dbReference type="ChEBI" id="CHEBI:15378"/>
        <dbReference type="ChEBI" id="CHEBI:57856"/>
        <dbReference type="ChEBI" id="CHEBI:59789"/>
        <dbReference type="ChEBI" id="CHEBI:61929"/>
        <dbReference type="ChEBI" id="CHEBI:61976"/>
    </reaction>
</comment>
<feature type="domain" description="Post-SET" evidence="16">
    <location>
        <begin position="1214"/>
        <end position="1230"/>
    </location>
</feature>
<proteinExistence type="predicted"/>
<organism evidence="17 18">
    <name type="scientific">Aristolochia fimbriata</name>
    <name type="common">White veined hardy Dutchman's pipe vine</name>
    <dbReference type="NCBI Taxonomy" id="158543"/>
    <lineage>
        <taxon>Eukaryota</taxon>
        <taxon>Viridiplantae</taxon>
        <taxon>Streptophyta</taxon>
        <taxon>Embryophyta</taxon>
        <taxon>Tracheophyta</taxon>
        <taxon>Spermatophyta</taxon>
        <taxon>Magnoliopsida</taxon>
        <taxon>Magnoliidae</taxon>
        <taxon>Piperales</taxon>
        <taxon>Aristolochiaceae</taxon>
        <taxon>Aristolochia</taxon>
    </lineage>
</organism>
<feature type="region of interest" description="Disordered" evidence="14">
    <location>
        <begin position="911"/>
        <end position="993"/>
    </location>
</feature>
<dbReference type="GO" id="GO:0140999">
    <property type="term" value="F:histone H3K4 trimethyltransferase activity"/>
    <property type="evidence" value="ECO:0007669"/>
    <property type="project" value="UniProtKB-EC"/>
</dbReference>
<feature type="compositionally biased region" description="Basic and acidic residues" evidence="14">
    <location>
        <begin position="855"/>
        <end position="867"/>
    </location>
</feature>
<evidence type="ECO:0000256" key="6">
    <source>
        <dbReference type="ARBA" id="ARBA00022853"/>
    </source>
</evidence>
<keyword evidence="10" id="KW-0539">Nucleus</keyword>
<dbReference type="GO" id="GO:0003723">
    <property type="term" value="F:RNA binding"/>
    <property type="evidence" value="ECO:0007669"/>
    <property type="project" value="UniProtKB-KW"/>
</dbReference>
<evidence type="ECO:0000256" key="12">
    <source>
        <dbReference type="ARBA" id="ARBA00047583"/>
    </source>
</evidence>
<keyword evidence="4" id="KW-0808">Transferase</keyword>
<dbReference type="EMBL" id="JAINDJ010000002">
    <property type="protein sequence ID" value="KAG9455533.1"/>
    <property type="molecule type" value="Genomic_DNA"/>
</dbReference>
<evidence type="ECO:0000256" key="14">
    <source>
        <dbReference type="SAM" id="MobiDB-lite"/>
    </source>
</evidence>
<dbReference type="InterPro" id="IPR001214">
    <property type="entry name" value="SET_dom"/>
</dbReference>
<dbReference type="PANTHER" id="PTHR45814">
    <property type="entry name" value="HISTONE-LYSINE N-METHYLTRANSFERASE SETD1"/>
    <property type="match status" value="1"/>
</dbReference>
<sequence>MPEACAASLFHDSFTLDPHVLDPVASEELLREMVASTRCGHNTDSCDFATQSHACSHFWGTRRGPKTHRSKQSQLEAYVCLGHNDDVSSPSYQETDEFMSYGCSADVVSSSSGCQFREVDSYIAMAGDCPLPNKGNVPELYNVAQTPFQEASQAGYVQAISVNGWMYVNQHGQMCGPYIKEQLYEGLSTGFLPAELPVYPVVNGSLYNPVPLNYFKLYPHHVGTGFMYMATSFSSVIPSEACKSSDCTTSGDKDSASQPRRVEEVVGSGAHSDNSLSQLENQSSINYRSYALDKQQTIAEASDQSSLHLEAQADNKSALCTLFSIDSMKRLHSESQSKFEDLSFLPTFFAKVSEDVSVQLHSGIMKAARRVMLDEIISSIIPDLVTSRKSQQQRKAESALMSSKSEHTGCDAMLHATSVPCGSLQELHVPIKSVGSVENFSATVSAMQQVVFYDCMQVIWNAVSYDSVAEYSHAWRKRKRWSLYPIFPCNKSAYVPRKQSTQEVKCETEPVICEDDCPPGFEPRSTTSAKSSVWNSVTSSAEAAQQQENRCVYFKENTKLQNQLRESLEYQLFLAAKADMTQYLENVIKEEISNLSVNALDSEMAEPAFDVDLHGPVQSSGSLPNLVTSASSSGISSHTASVFERFSFASVGEPDDSVVDEPPSPGLEKCAFPITQPQKVKLQSSQLHKHNEKVGEYVALALCRQKLHEEVLNECRTSLIDAVLRKCLQSSGLRQYHVVDTVEGLNEIKSRSSTSQKFLDHSGEHASGVSGNEGSPTELKYFRKKKIVKKKIGPLPLSPPSKYVARREQQLSNAADKHEVMPRSVELKKNGDKNICLQNKGKHEMKGRVRKASSRVKDRSTSDDFPSKRKVVIHRSKKFDSNIEHTVSARNKHVLDNGKCSSEGILVHGDEYKKVEKDETNSDSGLNSQTLEKDETNSDCGLKSQKAKKSINSKKRALVDDNAPSLLPKDLKVPSLGSTKKAKHNHSAMWKRHSSKLRRPDLCPISKGCARTSINGWEWHRWSQNASPAERALVRGTCVVQSESRSEMDASQSLNAKGLSARTNRVKLRNLLAAAEGAELLKITQLKARKKRLRFQRSNIHDWGLVALEPIEAEDFVIEYVGELIRPRISDIRERQYEKMGIGSSYLFRLDDGYVVDATKRGGIARFINHSCEPNCYTKVITVEGQKKIFIYAKRQILAGEEITYNYKFPLEEKKIPCNCGSKRCRGHRAFLAECSALLLCEMSAIYEIDAYNLRLQNRPTPSFQNFRENAIAFRALVNPSSALYSFPCIPIVSES</sequence>
<keyword evidence="5" id="KW-0949">S-adenosyl-L-methionine</keyword>
<dbReference type="GO" id="GO:0048188">
    <property type="term" value="C:Set1C/COMPASS complex"/>
    <property type="evidence" value="ECO:0007669"/>
    <property type="project" value="InterPro"/>
</dbReference>
<feature type="compositionally biased region" description="Basic residues" evidence="14">
    <location>
        <begin position="945"/>
        <end position="956"/>
    </location>
</feature>
<keyword evidence="8" id="KW-0805">Transcription regulation</keyword>
<feature type="region of interest" description="Disordered" evidence="14">
    <location>
        <begin position="247"/>
        <end position="278"/>
    </location>
</feature>
<evidence type="ECO:0000256" key="10">
    <source>
        <dbReference type="ARBA" id="ARBA00023242"/>
    </source>
</evidence>
<keyword evidence="6" id="KW-0156">Chromatin regulator</keyword>
<dbReference type="EC" id="2.1.1.354" evidence="2"/>
<feature type="region of interest" description="Disordered" evidence="14">
    <location>
        <begin position="841"/>
        <end position="867"/>
    </location>
</feature>
<dbReference type="InterPro" id="IPR003616">
    <property type="entry name" value="Post-SET_dom"/>
</dbReference>
<feature type="domain" description="SET" evidence="15">
    <location>
        <begin position="1091"/>
        <end position="1208"/>
    </location>
</feature>
<reference evidence="17 18" key="1">
    <citation type="submission" date="2021-07" db="EMBL/GenBank/DDBJ databases">
        <title>The Aristolochia fimbriata genome: insights into angiosperm evolution, floral development and chemical biosynthesis.</title>
        <authorList>
            <person name="Jiao Y."/>
        </authorList>
    </citation>
    <scope>NUCLEOTIDE SEQUENCE [LARGE SCALE GENOMIC DNA]</scope>
    <source>
        <strain evidence="17">IBCAS-2021</strain>
        <tissue evidence="17">Leaf</tissue>
    </source>
</reference>
<dbReference type="PROSITE" id="PS50868">
    <property type="entry name" value="POST_SET"/>
    <property type="match status" value="1"/>
</dbReference>
<dbReference type="PANTHER" id="PTHR45814:SF2">
    <property type="entry name" value="HISTONE-LYSINE N-METHYLTRANSFERASE SETD1"/>
    <property type="match status" value="1"/>
</dbReference>
<feature type="compositionally biased region" description="Basic residues" evidence="14">
    <location>
        <begin position="980"/>
        <end position="993"/>
    </location>
</feature>
<evidence type="ECO:0000256" key="8">
    <source>
        <dbReference type="ARBA" id="ARBA00023015"/>
    </source>
</evidence>
<dbReference type="Proteomes" id="UP000825729">
    <property type="component" value="Unassembled WGS sequence"/>
</dbReference>
<evidence type="ECO:0000256" key="3">
    <source>
        <dbReference type="ARBA" id="ARBA00022603"/>
    </source>
</evidence>
<evidence type="ECO:0000313" key="17">
    <source>
        <dbReference type="EMBL" id="KAG9455533.1"/>
    </source>
</evidence>
<evidence type="ECO:0000256" key="1">
    <source>
        <dbReference type="ARBA" id="ARBA00004123"/>
    </source>
</evidence>
<keyword evidence="3" id="KW-0489">Methyltransferase</keyword>
<keyword evidence="7" id="KW-0694">RNA-binding</keyword>